<keyword evidence="2" id="KW-1133">Transmembrane helix</keyword>
<evidence type="ECO:0000313" key="3">
    <source>
        <dbReference type="EMBL" id="CAK7231220.1"/>
    </source>
</evidence>
<feature type="compositionally biased region" description="Low complexity" evidence="1">
    <location>
        <begin position="196"/>
        <end position="216"/>
    </location>
</feature>
<keyword evidence="4" id="KW-1185">Reference proteome</keyword>
<comment type="caution">
    <text evidence="3">The sequence shown here is derived from an EMBL/GenBank/DDBJ whole genome shotgun (WGS) entry which is preliminary data.</text>
</comment>
<dbReference type="EMBL" id="CAWUHC010000093">
    <property type="protein sequence ID" value="CAK7231220.1"/>
    <property type="molecule type" value="Genomic_DNA"/>
</dbReference>
<feature type="region of interest" description="Disordered" evidence="1">
    <location>
        <begin position="196"/>
        <end position="220"/>
    </location>
</feature>
<feature type="transmembrane region" description="Helical" evidence="2">
    <location>
        <begin position="228"/>
        <end position="251"/>
    </location>
</feature>
<accession>A0ABP0CGP7</accession>
<name>A0ABP0CGP7_9PEZI</name>
<evidence type="ECO:0000256" key="2">
    <source>
        <dbReference type="SAM" id="Phobius"/>
    </source>
</evidence>
<reference evidence="3 4" key="1">
    <citation type="submission" date="2024-01" db="EMBL/GenBank/DDBJ databases">
        <authorList>
            <person name="Allen C."/>
            <person name="Tagirdzhanova G."/>
        </authorList>
    </citation>
    <scope>NUCLEOTIDE SEQUENCE [LARGE SCALE GENOMIC DNA]</scope>
</reference>
<organism evidence="3 4">
    <name type="scientific">Sporothrix bragantina</name>
    <dbReference type="NCBI Taxonomy" id="671064"/>
    <lineage>
        <taxon>Eukaryota</taxon>
        <taxon>Fungi</taxon>
        <taxon>Dikarya</taxon>
        <taxon>Ascomycota</taxon>
        <taxon>Pezizomycotina</taxon>
        <taxon>Sordariomycetes</taxon>
        <taxon>Sordariomycetidae</taxon>
        <taxon>Ophiostomatales</taxon>
        <taxon>Ophiostomataceae</taxon>
        <taxon>Sporothrix</taxon>
    </lineage>
</organism>
<evidence type="ECO:0000256" key="1">
    <source>
        <dbReference type="SAM" id="MobiDB-lite"/>
    </source>
</evidence>
<protein>
    <submittedName>
        <fullName evidence="3">Uncharacterized protein</fullName>
    </submittedName>
</protein>
<sequence>MASNPTGTVIIVTGTPTVFVPLDLAWPSSTDCTSNIYLHTPVASPNTFIAWDPLYGAAMVTSAQSCLPEQVTIWWNQPASSLFTALGPAFYCPGAYSPILTVVVASSLHQTFCCPTGYSILVPQANTAAEFPSQCVSTVTNGQKFTYLASQGSPDQLTTTVAMTTSATVFAVPVNGFNLAVGPTLALTTLSTQTSTVTTPPASVSPTTSTPATKTTDVAKPSSLSPGAYAGIAISIVVVVAFLATGAFLLFRRRRQQKQAGEREKAAPIEMAAVVETPKILHSETEFNDSRGYNSEIYELPGR</sequence>
<keyword evidence="2" id="KW-0812">Transmembrane</keyword>
<proteinExistence type="predicted"/>
<gene>
    <name evidence="3" type="ORF">SBRCBS47491_007857</name>
</gene>
<dbReference type="CDD" id="cd12087">
    <property type="entry name" value="TM_EGFR-like"/>
    <property type="match status" value="1"/>
</dbReference>
<dbReference type="Proteomes" id="UP001642406">
    <property type="component" value="Unassembled WGS sequence"/>
</dbReference>
<evidence type="ECO:0000313" key="4">
    <source>
        <dbReference type="Proteomes" id="UP001642406"/>
    </source>
</evidence>
<keyword evidence="2" id="KW-0472">Membrane</keyword>